<gene>
    <name evidence="2" type="ORF">EUX98_g8667</name>
</gene>
<feature type="compositionally biased region" description="Low complexity" evidence="1">
    <location>
        <begin position="203"/>
        <end position="227"/>
    </location>
</feature>
<evidence type="ECO:0000313" key="2">
    <source>
        <dbReference type="EMBL" id="THH19985.1"/>
    </source>
</evidence>
<comment type="caution">
    <text evidence="2">The sequence shown here is derived from an EMBL/GenBank/DDBJ whole genome shotgun (WGS) entry which is preliminary data.</text>
</comment>
<evidence type="ECO:0000256" key="1">
    <source>
        <dbReference type="SAM" id="MobiDB-lite"/>
    </source>
</evidence>
<feature type="region of interest" description="Disordered" evidence="1">
    <location>
        <begin position="197"/>
        <end position="227"/>
    </location>
</feature>
<dbReference type="OrthoDB" id="2802593at2759"/>
<accession>A0A4S4M4T2</accession>
<sequence>MSGDSEGSGNAYRIEPLKAENYYTWRIQVMDILTDKSLEGYVDGSKPIPPLPANATTSPAIEAWTKNDRKALTNIRLRVSGEMIPYVSGATTSKAAWESLADVFTTKGPMGIVLARREILDFRFNDDTDIEEQVRKLRTCTEKLAMLGAPLPDDQLALTVLTALPQTWNPFVSAVDQSKLDSANIIGRIILEGHRRKDQTNGTTTLLTTSPSNNQRRTNSSTSNNPRSRFQHGVWCYCERERSRTESIRRGSDKDFSQ</sequence>
<dbReference type="Pfam" id="PF14223">
    <property type="entry name" value="Retrotran_gag_2"/>
    <property type="match status" value="1"/>
</dbReference>
<dbReference type="PANTHER" id="PTHR47481">
    <property type="match status" value="1"/>
</dbReference>
<evidence type="ECO:0000313" key="3">
    <source>
        <dbReference type="Proteomes" id="UP000308730"/>
    </source>
</evidence>
<keyword evidence="3" id="KW-1185">Reference proteome</keyword>
<organism evidence="2 3">
    <name type="scientific">Antrodiella citrinella</name>
    <dbReference type="NCBI Taxonomy" id="2447956"/>
    <lineage>
        <taxon>Eukaryota</taxon>
        <taxon>Fungi</taxon>
        <taxon>Dikarya</taxon>
        <taxon>Basidiomycota</taxon>
        <taxon>Agaricomycotina</taxon>
        <taxon>Agaricomycetes</taxon>
        <taxon>Polyporales</taxon>
        <taxon>Steccherinaceae</taxon>
        <taxon>Antrodiella</taxon>
    </lineage>
</organism>
<evidence type="ECO:0008006" key="4">
    <source>
        <dbReference type="Google" id="ProtNLM"/>
    </source>
</evidence>
<protein>
    <recommendedName>
        <fullName evidence="4">Retrotransposon Copia-like N-terminal domain-containing protein</fullName>
    </recommendedName>
</protein>
<proteinExistence type="predicted"/>
<reference evidence="2 3" key="1">
    <citation type="submission" date="2019-02" db="EMBL/GenBank/DDBJ databases">
        <title>Genome sequencing of the rare red list fungi Antrodiella citrinella (Flaviporus citrinellus).</title>
        <authorList>
            <person name="Buettner E."/>
            <person name="Kellner H."/>
        </authorList>
    </citation>
    <scope>NUCLEOTIDE SEQUENCE [LARGE SCALE GENOMIC DNA]</scope>
    <source>
        <strain evidence="2 3">DSM 108506</strain>
    </source>
</reference>
<dbReference type="Proteomes" id="UP000308730">
    <property type="component" value="Unassembled WGS sequence"/>
</dbReference>
<dbReference type="AlphaFoldDB" id="A0A4S4M4T2"/>
<name>A0A4S4M4T2_9APHY</name>
<dbReference type="PANTHER" id="PTHR47481:SF31">
    <property type="entry name" value="OS01G0873500 PROTEIN"/>
    <property type="match status" value="1"/>
</dbReference>
<dbReference type="EMBL" id="SGPM01000512">
    <property type="protein sequence ID" value="THH19985.1"/>
    <property type="molecule type" value="Genomic_DNA"/>
</dbReference>